<dbReference type="EMBL" id="JBBHLI010000004">
    <property type="protein sequence ID" value="MEK9501198.1"/>
    <property type="molecule type" value="Genomic_DNA"/>
</dbReference>
<evidence type="ECO:0000313" key="4">
    <source>
        <dbReference type="Proteomes" id="UP001484239"/>
    </source>
</evidence>
<feature type="domain" description="Glycosyltransferase subfamily 4-like N-terminal" evidence="2">
    <location>
        <begin position="13"/>
        <end position="173"/>
    </location>
</feature>
<dbReference type="InterPro" id="IPR001296">
    <property type="entry name" value="Glyco_trans_1"/>
</dbReference>
<sequence>MVNWQDRLNPQGGGAEAHLHEVFGRLAERGHEVDLLCSGFQGAPPRDRLDGIDVFRAGGRHTFPLHARRAFRRLIEPRGPEVIVEDLNKVPLFTPRWSERPVVGLVHHLFGLTAFREASPPVAAATWLLERPIPRVFRGLPLIAVSESTRDDLVRRGLDAERIEVIPNGVDTTVYRPDPGVPRFEQPTLLYLGRLKRYKGVEFGIRAVRRLRDRGLAVRFLIGGRGDDRSRLESIAAAEGVADAVEFLGFVSDERKVELYRRAWVHLLTSPKEGWGITVIEAAACGTPSVASDAPGLRESVRHDDTGLLVPHAEVGALTDTLERVMGDADLRARLGAAATEFAAGFSWDAAASRTERILARAVGSARSAGERG</sequence>
<organism evidence="3 4">
    <name type="scientific">Gaopeijia maritima</name>
    <dbReference type="NCBI Taxonomy" id="3119007"/>
    <lineage>
        <taxon>Bacteria</taxon>
        <taxon>Pseudomonadati</taxon>
        <taxon>Gemmatimonadota</taxon>
        <taxon>Longimicrobiia</taxon>
        <taxon>Gaopeijiales</taxon>
        <taxon>Gaopeijiaceae</taxon>
        <taxon>Gaopeijia</taxon>
    </lineage>
</organism>
<dbReference type="Gene3D" id="3.40.50.2000">
    <property type="entry name" value="Glycogen Phosphorylase B"/>
    <property type="match status" value="2"/>
</dbReference>
<dbReference type="SUPFAM" id="SSF53756">
    <property type="entry name" value="UDP-Glycosyltransferase/glycogen phosphorylase"/>
    <property type="match status" value="1"/>
</dbReference>
<dbReference type="Pfam" id="PF13439">
    <property type="entry name" value="Glyco_transf_4"/>
    <property type="match status" value="1"/>
</dbReference>
<proteinExistence type="predicted"/>
<comment type="caution">
    <text evidence="3">The sequence shown here is derived from an EMBL/GenBank/DDBJ whole genome shotgun (WGS) entry which is preliminary data.</text>
</comment>
<dbReference type="GO" id="GO:0016757">
    <property type="term" value="F:glycosyltransferase activity"/>
    <property type="evidence" value="ECO:0007669"/>
    <property type="project" value="UniProtKB-KW"/>
</dbReference>
<dbReference type="EC" id="2.4.-.-" evidence="3"/>
<dbReference type="PANTHER" id="PTHR45947:SF3">
    <property type="entry name" value="SULFOQUINOVOSYL TRANSFERASE SQD2"/>
    <property type="match status" value="1"/>
</dbReference>
<keyword evidence="4" id="KW-1185">Reference proteome</keyword>
<reference evidence="3 4" key="1">
    <citation type="submission" date="2024-02" db="EMBL/GenBank/DDBJ databases">
        <title>A novel Gemmatimonadota bacterium.</title>
        <authorList>
            <person name="Du Z.-J."/>
            <person name="Ye Y.-Q."/>
        </authorList>
    </citation>
    <scope>NUCLEOTIDE SEQUENCE [LARGE SCALE GENOMIC DNA]</scope>
    <source>
        <strain evidence="3 4">DH-20</strain>
    </source>
</reference>
<name>A0ABU9E8X9_9BACT</name>
<protein>
    <submittedName>
        <fullName evidence="3">Glycosyltransferase family 4 protein</fullName>
        <ecNumber evidence="3">2.4.-.-</ecNumber>
    </submittedName>
</protein>
<keyword evidence="3" id="KW-0328">Glycosyltransferase</keyword>
<dbReference type="InterPro" id="IPR028098">
    <property type="entry name" value="Glyco_trans_4-like_N"/>
</dbReference>
<dbReference type="Proteomes" id="UP001484239">
    <property type="component" value="Unassembled WGS sequence"/>
</dbReference>
<dbReference type="Pfam" id="PF00534">
    <property type="entry name" value="Glycos_transf_1"/>
    <property type="match status" value="1"/>
</dbReference>
<dbReference type="RefSeq" id="WP_405277329.1">
    <property type="nucleotide sequence ID" value="NZ_CP144380.1"/>
</dbReference>
<dbReference type="PANTHER" id="PTHR45947">
    <property type="entry name" value="SULFOQUINOVOSYL TRANSFERASE SQD2"/>
    <property type="match status" value="1"/>
</dbReference>
<dbReference type="InterPro" id="IPR050194">
    <property type="entry name" value="Glycosyltransferase_grp1"/>
</dbReference>
<accession>A0ABU9E8X9</accession>
<dbReference type="CDD" id="cd03801">
    <property type="entry name" value="GT4_PimA-like"/>
    <property type="match status" value="1"/>
</dbReference>
<keyword evidence="3" id="KW-0808">Transferase</keyword>
<evidence type="ECO:0000259" key="1">
    <source>
        <dbReference type="Pfam" id="PF00534"/>
    </source>
</evidence>
<evidence type="ECO:0000259" key="2">
    <source>
        <dbReference type="Pfam" id="PF13439"/>
    </source>
</evidence>
<evidence type="ECO:0000313" key="3">
    <source>
        <dbReference type="EMBL" id="MEK9501198.1"/>
    </source>
</evidence>
<gene>
    <name evidence="3" type="ORF">WI372_09425</name>
</gene>
<feature type="domain" description="Glycosyl transferase family 1" evidence="1">
    <location>
        <begin position="185"/>
        <end position="341"/>
    </location>
</feature>